<gene>
    <name evidence="1" type="ORF">FB461_0020</name>
</gene>
<comment type="caution">
    <text evidence="1">The sequence shown here is derived from an EMBL/GenBank/DDBJ whole genome shotgun (WGS) entry which is preliminary data.</text>
</comment>
<organism evidence="1 2">
    <name type="scientific">Rarobacter faecitabidus</name>
    <dbReference type="NCBI Taxonomy" id="13243"/>
    <lineage>
        <taxon>Bacteria</taxon>
        <taxon>Bacillati</taxon>
        <taxon>Actinomycetota</taxon>
        <taxon>Actinomycetes</taxon>
        <taxon>Micrococcales</taxon>
        <taxon>Rarobacteraceae</taxon>
        <taxon>Rarobacter</taxon>
    </lineage>
</organism>
<dbReference type="AlphaFoldDB" id="A0A542ZTK9"/>
<evidence type="ECO:0000313" key="2">
    <source>
        <dbReference type="Proteomes" id="UP000315389"/>
    </source>
</evidence>
<name>A0A542ZTK9_RARFA</name>
<dbReference type="RefSeq" id="WP_142117821.1">
    <property type="nucleotide sequence ID" value="NZ_BAAASV010000002.1"/>
</dbReference>
<proteinExistence type="predicted"/>
<dbReference type="Proteomes" id="UP000315389">
    <property type="component" value="Unassembled WGS sequence"/>
</dbReference>
<accession>A0A542ZTK9</accession>
<protein>
    <submittedName>
        <fullName evidence="1">Uncharacterized protein</fullName>
    </submittedName>
</protein>
<keyword evidence="2" id="KW-1185">Reference proteome</keyword>
<sequence>MKLATITAIPAGKRSDGTPITRRSTYLVDVDRQVEPWSSPGSVRIFHKVWNRALQRHDSYPAIILRDSIEGAALEVPDVTTTDREAADKASPIVDDVLALITETRATIDSLRASRGSASAGMAHISAVIDGYITALAILGVGADKRDELRALQTDALRVTNS</sequence>
<dbReference type="EMBL" id="VFOS01000001">
    <property type="protein sequence ID" value="TQL63560.1"/>
    <property type="molecule type" value="Genomic_DNA"/>
</dbReference>
<evidence type="ECO:0000313" key="1">
    <source>
        <dbReference type="EMBL" id="TQL63560.1"/>
    </source>
</evidence>
<reference evidence="1 2" key="1">
    <citation type="submission" date="2019-06" db="EMBL/GenBank/DDBJ databases">
        <title>Sequencing the genomes of 1000 actinobacteria strains.</title>
        <authorList>
            <person name="Klenk H.-P."/>
        </authorList>
    </citation>
    <scope>NUCLEOTIDE SEQUENCE [LARGE SCALE GENOMIC DNA]</scope>
    <source>
        <strain evidence="1 2">DSM 4813</strain>
    </source>
</reference>